<evidence type="ECO:0000313" key="3">
    <source>
        <dbReference type="Proteomes" id="UP000273022"/>
    </source>
</evidence>
<feature type="non-terminal residue" evidence="2">
    <location>
        <position position="145"/>
    </location>
</feature>
<feature type="domain" description="Tc1-like transposase DDE" evidence="1">
    <location>
        <begin position="34"/>
        <end position="143"/>
    </location>
</feature>
<organism evidence="2 3">
    <name type="scientific">Parashewanella spongiae</name>
    <dbReference type="NCBI Taxonomy" id="342950"/>
    <lineage>
        <taxon>Bacteria</taxon>
        <taxon>Pseudomonadati</taxon>
        <taxon>Pseudomonadota</taxon>
        <taxon>Gammaproteobacteria</taxon>
        <taxon>Alteromonadales</taxon>
        <taxon>Shewanellaceae</taxon>
        <taxon>Parashewanella</taxon>
    </lineage>
</organism>
<dbReference type="EMBL" id="QYYH01000287">
    <property type="protein sequence ID" value="RJY00472.1"/>
    <property type="molecule type" value="Genomic_DNA"/>
</dbReference>
<keyword evidence="3" id="KW-1185">Reference proteome</keyword>
<dbReference type="RefSeq" id="WP_133309700.1">
    <property type="nucleotide sequence ID" value="NZ_CP037952.1"/>
</dbReference>
<protein>
    <submittedName>
        <fullName evidence="2">IS630 family transposase</fullName>
    </submittedName>
</protein>
<proteinExistence type="predicted"/>
<name>A0A3A6TJH5_9GAMM</name>
<dbReference type="AlphaFoldDB" id="A0A3A6TJH5"/>
<dbReference type="OrthoDB" id="7101856at2"/>
<evidence type="ECO:0000313" key="2">
    <source>
        <dbReference type="EMBL" id="RJY00472.1"/>
    </source>
</evidence>
<reference evidence="2 3" key="1">
    <citation type="submission" date="2018-09" db="EMBL/GenBank/DDBJ databases">
        <title>Phylogeny of the Shewanellaceae, and recommendation for two new genera, Pseudoshewanella and Parashewanella.</title>
        <authorList>
            <person name="Wang G."/>
        </authorList>
    </citation>
    <scope>NUCLEOTIDE SEQUENCE [LARGE SCALE GENOMIC DNA]</scope>
    <source>
        <strain evidence="2 3">KCTC 22492</strain>
    </source>
</reference>
<dbReference type="Gene3D" id="3.30.420.10">
    <property type="entry name" value="Ribonuclease H-like superfamily/Ribonuclease H"/>
    <property type="match status" value="1"/>
</dbReference>
<sequence length="145" mass="16791">MRHSFKKQRNEVYFERAYDELVSCVEMEKEGVIDLYYFDESGFSQKSNLPYGWSEKGVAIECTAYQNSKKLNVLGFLSRQGKVVYHEVECTVNTDIVIEAFEKLAKELSSNKKAIVYIDNAPTHTSEKFINHAWLWANGTNLRFS</sequence>
<gene>
    <name evidence="2" type="ORF">D5R81_20110</name>
</gene>
<dbReference type="GO" id="GO:0003676">
    <property type="term" value="F:nucleic acid binding"/>
    <property type="evidence" value="ECO:0007669"/>
    <property type="project" value="InterPro"/>
</dbReference>
<dbReference type="Pfam" id="PF13358">
    <property type="entry name" value="DDE_3"/>
    <property type="match status" value="1"/>
</dbReference>
<comment type="caution">
    <text evidence="2">The sequence shown here is derived from an EMBL/GenBank/DDBJ whole genome shotgun (WGS) entry which is preliminary data.</text>
</comment>
<accession>A0A3A6TJH5</accession>
<dbReference type="InterPro" id="IPR038717">
    <property type="entry name" value="Tc1-like_DDE_dom"/>
</dbReference>
<evidence type="ECO:0000259" key="1">
    <source>
        <dbReference type="Pfam" id="PF13358"/>
    </source>
</evidence>
<dbReference type="Proteomes" id="UP000273022">
    <property type="component" value="Unassembled WGS sequence"/>
</dbReference>
<dbReference type="InterPro" id="IPR036397">
    <property type="entry name" value="RNaseH_sf"/>
</dbReference>